<dbReference type="GO" id="GO:0009626">
    <property type="term" value="P:plant-type hypersensitive response"/>
    <property type="evidence" value="ECO:0007669"/>
    <property type="project" value="UniProtKB-ARBA"/>
</dbReference>
<feature type="domain" description="WRKY19-like zinc finger" evidence="12">
    <location>
        <begin position="1102"/>
        <end position="1126"/>
    </location>
</feature>
<dbReference type="Gene3D" id="1.10.8.430">
    <property type="entry name" value="Helical domain of apoptotic protease-activating factors"/>
    <property type="match status" value="1"/>
</dbReference>
<feature type="domain" description="WRKY19-like zinc finger" evidence="12">
    <location>
        <begin position="1280"/>
        <end position="1304"/>
    </location>
</feature>
<keyword evidence="14" id="KW-1185">Reference proteome</keyword>
<feature type="domain" description="WRKY19-like zinc finger" evidence="12">
    <location>
        <begin position="1127"/>
        <end position="1151"/>
    </location>
</feature>
<gene>
    <name evidence="13" type="ORF">SEVIR_5G238300v2</name>
</gene>
<dbReference type="Proteomes" id="UP000298652">
    <property type="component" value="Chromosome 5"/>
</dbReference>
<dbReference type="InterPro" id="IPR002182">
    <property type="entry name" value="NB-ARC"/>
</dbReference>
<feature type="domain" description="Disease resistance R13L4/SHOC-2-like LRR" evidence="11">
    <location>
        <begin position="557"/>
        <end position="905"/>
    </location>
</feature>
<evidence type="ECO:0000259" key="11">
    <source>
        <dbReference type="Pfam" id="PF23598"/>
    </source>
</evidence>
<evidence type="ECO:0000256" key="3">
    <source>
        <dbReference type="ARBA" id="ARBA00022737"/>
    </source>
</evidence>
<dbReference type="InterPro" id="IPR055414">
    <property type="entry name" value="LRR_R13L4/SHOC2-like"/>
</dbReference>
<feature type="domain" description="NB-ARC" evidence="8">
    <location>
        <begin position="183"/>
        <end position="347"/>
    </location>
</feature>
<dbReference type="Pfam" id="PF00931">
    <property type="entry name" value="NB-ARC"/>
    <property type="match status" value="1"/>
</dbReference>
<dbReference type="GO" id="GO:0002758">
    <property type="term" value="P:innate immune response-activating signaling pathway"/>
    <property type="evidence" value="ECO:0007669"/>
    <property type="project" value="UniProtKB-ARBA"/>
</dbReference>
<dbReference type="InterPro" id="IPR058922">
    <property type="entry name" value="WHD_DRP"/>
</dbReference>
<evidence type="ECO:0000259" key="12">
    <source>
        <dbReference type="Pfam" id="PF24906"/>
    </source>
</evidence>
<dbReference type="SUPFAM" id="SSF52540">
    <property type="entry name" value="P-loop containing nucleoside triphosphate hydrolases"/>
    <property type="match status" value="1"/>
</dbReference>
<dbReference type="InterPro" id="IPR042197">
    <property type="entry name" value="Apaf_helical"/>
</dbReference>
<feature type="domain" description="WRKY19-like zinc finger" evidence="12">
    <location>
        <begin position="1053"/>
        <end position="1076"/>
    </location>
</feature>
<dbReference type="PANTHER" id="PTHR31827">
    <property type="entry name" value="EMB|CAB89363.1"/>
    <property type="match status" value="1"/>
</dbReference>
<keyword evidence="2" id="KW-0433">Leucine-rich repeat</keyword>
<feature type="region of interest" description="Disordered" evidence="7">
    <location>
        <begin position="948"/>
        <end position="976"/>
    </location>
</feature>
<dbReference type="FunFam" id="1.10.10.10:FF:000322">
    <property type="entry name" value="Probable disease resistance protein At1g63360"/>
    <property type="match status" value="1"/>
</dbReference>
<protein>
    <recommendedName>
        <fullName evidence="15">NB-ARC domain-containing protein</fullName>
    </recommendedName>
</protein>
<evidence type="ECO:0000256" key="2">
    <source>
        <dbReference type="ARBA" id="ARBA00022614"/>
    </source>
</evidence>
<dbReference type="Pfam" id="PF23598">
    <property type="entry name" value="LRR_14"/>
    <property type="match status" value="1"/>
</dbReference>
<keyword evidence="6" id="KW-0175">Coiled coil</keyword>
<dbReference type="InterPro" id="IPR032675">
    <property type="entry name" value="LRR_dom_sf"/>
</dbReference>
<dbReference type="InterPro" id="IPR027417">
    <property type="entry name" value="P-loop_NTPase"/>
</dbReference>
<dbReference type="Gene3D" id="3.80.10.10">
    <property type="entry name" value="Ribonuclease Inhibitor"/>
    <property type="match status" value="1"/>
</dbReference>
<evidence type="ECO:0000256" key="1">
    <source>
        <dbReference type="ARBA" id="ARBA00008894"/>
    </source>
</evidence>
<dbReference type="Gene3D" id="1.10.10.10">
    <property type="entry name" value="Winged helix-like DNA-binding domain superfamily/Winged helix DNA-binding domain"/>
    <property type="match status" value="1"/>
</dbReference>
<dbReference type="PRINTS" id="PR00364">
    <property type="entry name" value="DISEASERSIST"/>
</dbReference>
<feature type="compositionally biased region" description="Basic and acidic residues" evidence="7">
    <location>
        <begin position="948"/>
        <end position="970"/>
    </location>
</feature>
<evidence type="ECO:0000313" key="13">
    <source>
        <dbReference type="EMBL" id="TKW15464.1"/>
    </source>
</evidence>
<evidence type="ECO:0000256" key="4">
    <source>
        <dbReference type="ARBA" id="ARBA00022741"/>
    </source>
</evidence>
<comment type="similarity">
    <text evidence="1">Belongs to the disease resistance NB-LRR family.</text>
</comment>
<dbReference type="Pfam" id="PF24906">
    <property type="entry name" value="Zf_WRKY19"/>
    <property type="match status" value="6"/>
</dbReference>
<dbReference type="EMBL" id="CM016556">
    <property type="protein sequence ID" value="TKW15464.1"/>
    <property type="molecule type" value="Genomic_DNA"/>
</dbReference>
<keyword evidence="5" id="KW-0611">Plant defense</keyword>
<evidence type="ECO:0000256" key="6">
    <source>
        <dbReference type="ARBA" id="ARBA00023054"/>
    </source>
</evidence>
<evidence type="ECO:0000259" key="8">
    <source>
        <dbReference type="Pfam" id="PF00931"/>
    </source>
</evidence>
<dbReference type="Gramene" id="TKW15464">
    <property type="protein sequence ID" value="TKW15464"/>
    <property type="gene ID" value="SEVIR_5G238300v2"/>
</dbReference>
<proteinExistence type="inferred from homology"/>
<accession>A0A4U6UKW1</accession>
<organism evidence="13 14">
    <name type="scientific">Setaria viridis</name>
    <name type="common">Green bristlegrass</name>
    <name type="synonym">Setaria italica subsp. viridis</name>
    <dbReference type="NCBI Taxonomy" id="4556"/>
    <lineage>
        <taxon>Eukaryota</taxon>
        <taxon>Viridiplantae</taxon>
        <taxon>Streptophyta</taxon>
        <taxon>Embryophyta</taxon>
        <taxon>Tracheophyta</taxon>
        <taxon>Spermatophyta</taxon>
        <taxon>Magnoliopsida</taxon>
        <taxon>Liliopsida</taxon>
        <taxon>Poales</taxon>
        <taxon>Poaceae</taxon>
        <taxon>PACMAD clade</taxon>
        <taxon>Panicoideae</taxon>
        <taxon>Panicodae</taxon>
        <taxon>Paniceae</taxon>
        <taxon>Cenchrinae</taxon>
        <taxon>Setaria</taxon>
    </lineage>
</organism>
<keyword evidence="3" id="KW-0677">Repeat</keyword>
<dbReference type="OMA" id="HLERNME"/>
<reference evidence="13" key="1">
    <citation type="submission" date="2019-03" db="EMBL/GenBank/DDBJ databases">
        <title>WGS assembly of Setaria viridis.</title>
        <authorList>
            <person name="Huang P."/>
            <person name="Jenkins J."/>
            <person name="Grimwood J."/>
            <person name="Barry K."/>
            <person name="Healey A."/>
            <person name="Mamidi S."/>
            <person name="Sreedasyam A."/>
            <person name="Shu S."/>
            <person name="Feldman M."/>
            <person name="Wu J."/>
            <person name="Yu Y."/>
            <person name="Chen C."/>
            <person name="Johnson J."/>
            <person name="Rokhsar D."/>
            <person name="Baxter I."/>
            <person name="Schmutz J."/>
            <person name="Brutnell T."/>
            <person name="Kellogg E."/>
        </authorList>
    </citation>
    <scope>NUCLEOTIDE SEQUENCE [LARGE SCALE GENOMIC DNA]</scope>
</reference>
<dbReference type="PANTHER" id="PTHR31827:SF61">
    <property type="entry name" value="OS01G0621900 PROTEIN"/>
    <property type="match status" value="1"/>
</dbReference>
<evidence type="ECO:0008006" key="15">
    <source>
        <dbReference type="Google" id="ProtNLM"/>
    </source>
</evidence>
<feature type="region of interest" description="Disordered" evidence="7">
    <location>
        <begin position="1373"/>
        <end position="1393"/>
    </location>
</feature>
<evidence type="ECO:0000256" key="5">
    <source>
        <dbReference type="ARBA" id="ARBA00022821"/>
    </source>
</evidence>
<feature type="domain" description="WRKY19-like zinc finger" evidence="12">
    <location>
        <begin position="1152"/>
        <end position="1176"/>
    </location>
</feature>
<evidence type="ECO:0000259" key="10">
    <source>
        <dbReference type="Pfam" id="PF23559"/>
    </source>
</evidence>
<dbReference type="Pfam" id="PF23559">
    <property type="entry name" value="WHD_DRP"/>
    <property type="match status" value="1"/>
</dbReference>
<feature type="domain" description="Disease resistance protein winged helix" evidence="10">
    <location>
        <begin position="440"/>
        <end position="510"/>
    </location>
</feature>
<dbReference type="Gene3D" id="3.40.50.300">
    <property type="entry name" value="P-loop containing nucleotide triphosphate hydrolases"/>
    <property type="match status" value="1"/>
</dbReference>
<feature type="domain" description="WRKY19-like zinc finger" evidence="12">
    <location>
        <begin position="1255"/>
        <end position="1279"/>
    </location>
</feature>
<evidence type="ECO:0000259" key="9">
    <source>
        <dbReference type="Pfam" id="PF18052"/>
    </source>
</evidence>
<dbReference type="SUPFAM" id="SSF52058">
    <property type="entry name" value="L domain-like"/>
    <property type="match status" value="1"/>
</dbReference>
<dbReference type="Pfam" id="PF18052">
    <property type="entry name" value="Rx_N"/>
    <property type="match status" value="1"/>
</dbReference>
<keyword evidence="4" id="KW-0547">Nucleotide-binding</keyword>
<evidence type="ECO:0000313" key="14">
    <source>
        <dbReference type="Proteomes" id="UP000298652"/>
    </source>
</evidence>
<name>A0A4U6UKW1_SETVI</name>
<dbReference type="InterPro" id="IPR036388">
    <property type="entry name" value="WH-like_DNA-bd_sf"/>
</dbReference>
<dbReference type="Gene3D" id="1.20.5.4130">
    <property type="match status" value="1"/>
</dbReference>
<feature type="compositionally biased region" description="Low complexity" evidence="7">
    <location>
        <begin position="1373"/>
        <end position="1382"/>
    </location>
</feature>
<dbReference type="InterPro" id="IPR056866">
    <property type="entry name" value="Znf_WRKY19"/>
</dbReference>
<feature type="domain" description="Disease resistance N-terminal" evidence="9">
    <location>
        <begin position="11"/>
        <end position="95"/>
    </location>
</feature>
<dbReference type="GO" id="GO:0043531">
    <property type="term" value="F:ADP binding"/>
    <property type="evidence" value="ECO:0007669"/>
    <property type="project" value="InterPro"/>
</dbReference>
<dbReference type="GO" id="GO:0042742">
    <property type="term" value="P:defense response to bacterium"/>
    <property type="evidence" value="ECO:0007669"/>
    <property type="project" value="UniProtKB-ARBA"/>
</dbReference>
<evidence type="ECO:0000256" key="7">
    <source>
        <dbReference type="SAM" id="MobiDB-lite"/>
    </source>
</evidence>
<dbReference type="InterPro" id="IPR041118">
    <property type="entry name" value="Rx_N"/>
</dbReference>
<sequence>MEAPISASLGAIGSLIRKLDLLLESSEEVTGCRPRSHKGAKYGMHLLRDDLAEISSYLQDLSELEDPPLIAKCWMKEARELSYDIEDYIDRFVFSGHVANIKTRCRRISHIKIARLVETNKKLIRRKRVAAMISDFRIYTQEAIERHKRYELDCSNFRRRFEPAGRLPTTYEEEADIIIHCGMNKFMDSLNNGRDEQLKVVSVVGSGGIGKTTFVTVLYKKLKGHFDCGAFVRLTRKPDIKTMLRDILTQVQRQQTHHDHGEDPDLIGKIREHLQHKRYLIIIDDLWSASIWDVISHAFPGGGMCSRIIATTQIEDVALACCCYHSDYVFEMRPLDDDLSRKLFFNGLFCSESDFPHKMKEVSNKIIKICGGSPLATTIIARLLASHPVMLMEQWTYIYDSLSFNLRTCSTSEGLLKLIVNFSYNNLTHHLKTCLLYLSMYPEGCTVCKDDLVKQWVAEGFIDATRGREVKIAESYFHELIARRFLQPADIRYNSEVVSCSVHDVVRDLVVQKSLEENFIMVLDCYRRNVSLSEKVHRLSLHFPHAKYARTNIRSSQVRSLAYFGLSKCMPSMREFKLIRVLNLGLSGHEDGDDTIDLTGIYELLQLRYLKVASDVCIELPKHMRRLHYLETLDIGTKITHVPWDIIHLPCLLHLHLPFETNLMDWISAIPASVWSHGKLTNLQNLHLTCSIPVPDHLQRNMEALGSLLGGHGNLKTLALILGSAHKNFVHSPSEVTFSWDEFAPLLLERFEWSPHIFTFSRVPKWMGKLGNLRILKISVRELLRDGVNILGDLYALTALSLYLHMAPVKRIVFDNKAGFAALKYFKLICSTVPCLKFEMYTLPNLKRLKLGFSAHRVDQHGTTPISIEHLPGLEEISAKVWDARSDAETALTAAISNHPRNPRIRVQLVDWSFCGDGVWYMEPRTLEEDEILEDDLDEECVLQYEDSRNDEKKEDYVRNGGDKRRREENCSNNVKSQNVSISPSIIGERSVLNSCEHSTVSSSYASKAACAFQKITNECKASASSSGISSTMFPVSGISEATSPQQRNSKFKKCQFPGCMKGARGASGRCIAHGGGRRCQKPGCQKGAEGRTIYCKAHVGGRRCQFLGCTKSAEGRTDHCIAHGGGHRCSHEGCSRAARGKSGLCIKHGGGKRCQKENCTKSAEGHSGLCIAHGGGRRGQFPDGTKGAQGSTKFCKAHGGGKRCTFLGCTRGAEGSTAFCKGHGGGKRCAFQGGGVCPKSVLGGTQYCVAHGGGKRCAISGCTMSARGRTEYCVRHGGGKRCKFEGCGKSAQGSTDFCKAHGGGKRCSWGQVDSSSGAGAQPCDRLARGKSGLCLFHRAVSSSAPKGGVQSLTDTFPQGRVHGRLLALLSRGGSSTSAGGSENCASGKMAWM</sequence>